<proteinExistence type="inferred from homology"/>
<dbReference type="SUPFAM" id="SSF50621">
    <property type="entry name" value="Alanine racemase C-terminal domain-like"/>
    <property type="match status" value="1"/>
</dbReference>
<dbReference type="InterPro" id="IPR029066">
    <property type="entry name" value="PLP-binding_barrel"/>
</dbReference>
<dbReference type="SUPFAM" id="SSF51419">
    <property type="entry name" value="PLP-binding barrel"/>
    <property type="match status" value="1"/>
</dbReference>
<feature type="active site" description="Proton donor" evidence="9">
    <location>
        <position position="438"/>
    </location>
</feature>
<evidence type="ECO:0000256" key="8">
    <source>
        <dbReference type="ARBA" id="ARBA00049127"/>
    </source>
</evidence>
<protein>
    <recommendedName>
        <fullName evidence="6">ornithine decarboxylase</fullName>
        <ecNumber evidence="6">4.1.1.17</ecNumber>
    </recommendedName>
</protein>
<keyword evidence="15" id="KW-1185">Reference proteome</keyword>
<comment type="caution">
    <text evidence="14">The sequence shown here is derived from an EMBL/GenBank/DDBJ whole genome shotgun (WGS) entry which is preliminary data.</text>
</comment>
<feature type="domain" description="Orn/DAP/Arg decarboxylase 2 N-terminal" evidence="13">
    <location>
        <begin position="124"/>
        <end position="359"/>
    </location>
</feature>
<comment type="cofactor">
    <cofactor evidence="1 9">
        <name>pyridoxal 5'-phosphate</name>
        <dbReference type="ChEBI" id="CHEBI:597326"/>
    </cofactor>
</comment>
<evidence type="ECO:0000256" key="9">
    <source>
        <dbReference type="PIRSR" id="PIRSR600183-50"/>
    </source>
</evidence>
<evidence type="ECO:0000259" key="12">
    <source>
        <dbReference type="Pfam" id="PF00278"/>
    </source>
</evidence>
<evidence type="ECO:0000256" key="7">
    <source>
        <dbReference type="ARBA" id="ARBA00046672"/>
    </source>
</evidence>
<gene>
    <name evidence="14" type="ORF">WJX73_007314</name>
</gene>
<dbReference type="FunFam" id="3.20.20.10:FF:000005">
    <property type="entry name" value="Ornithine decarboxylase"/>
    <property type="match status" value="1"/>
</dbReference>
<evidence type="ECO:0000256" key="10">
    <source>
        <dbReference type="RuleBase" id="RU003737"/>
    </source>
</evidence>
<name>A0AAW1NLF6_9CHLO</name>
<evidence type="ECO:0000256" key="4">
    <source>
        <dbReference type="ARBA" id="ARBA00023239"/>
    </source>
</evidence>
<evidence type="ECO:0000256" key="5">
    <source>
        <dbReference type="ARBA" id="ARBA00034115"/>
    </source>
</evidence>
<feature type="domain" description="Orn/DAP/Arg decarboxylase 2 C-terminal" evidence="12">
    <location>
        <begin position="120"/>
        <end position="462"/>
    </location>
</feature>
<evidence type="ECO:0000256" key="11">
    <source>
        <dbReference type="SAM" id="MobiDB-lite"/>
    </source>
</evidence>
<dbReference type="GO" id="GO:0005737">
    <property type="term" value="C:cytoplasm"/>
    <property type="evidence" value="ECO:0007669"/>
    <property type="project" value="TreeGrafter"/>
</dbReference>
<evidence type="ECO:0000256" key="2">
    <source>
        <dbReference type="ARBA" id="ARBA00008872"/>
    </source>
</evidence>
<dbReference type="InterPro" id="IPR000183">
    <property type="entry name" value="Orn/DAP/Arg_de-COase"/>
</dbReference>
<evidence type="ECO:0000313" key="14">
    <source>
        <dbReference type="EMBL" id="KAK9785259.1"/>
    </source>
</evidence>
<dbReference type="AlphaFoldDB" id="A0AAW1NLF6"/>
<comment type="similarity">
    <text evidence="2 10">Belongs to the Orn/Lys/Arg decarboxylase class-II family.</text>
</comment>
<evidence type="ECO:0000256" key="1">
    <source>
        <dbReference type="ARBA" id="ARBA00001933"/>
    </source>
</evidence>
<dbReference type="InterPro" id="IPR022644">
    <property type="entry name" value="De-COase2_N"/>
</dbReference>
<dbReference type="PRINTS" id="PR01182">
    <property type="entry name" value="ORNDCRBXLASE"/>
</dbReference>
<dbReference type="Gene3D" id="2.40.37.10">
    <property type="entry name" value="Lyase, Ornithine Decarboxylase, Chain A, domain 1"/>
    <property type="match status" value="1"/>
</dbReference>
<feature type="modified residue" description="N6-(pyridoxal phosphate)lysine" evidence="9">
    <location>
        <position position="145"/>
    </location>
</feature>
<feature type="region of interest" description="Disordered" evidence="11">
    <location>
        <begin position="1"/>
        <end position="36"/>
    </location>
</feature>
<comment type="catalytic activity">
    <reaction evidence="8">
        <text>L-ornithine + H(+) = putrescine + CO2</text>
        <dbReference type="Rhea" id="RHEA:22964"/>
        <dbReference type="ChEBI" id="CHEBI:15378"/>
        <dbReference type="ChEBI" id="CHEBI:16526"/>
        <dbReference type="ChEBI" id="CHEBI:46911"/>
        <dbReference type="ChEBI" id="CHEBI:326268"/>
        <dbReference type="EC" id="4.1.1.17"/>
    </reaction>
</comment>
<evidence type="ECO:0000313" key="15">
    <source>
        <dbReference type="Proteomes" id="UP001465755"/>
    </source>
</evidence>
<dbReference type="InterPro" id="IPR009006">
    <property type="entry name" value="Ala_racemase/Decarboxylase_C"/>
</dbReference>
<dbReference type="InterPro" id="IPR022653">
    <property type="entry name" value="De-COase2_pyr-phos_BS"/>
</dbReference>
<evidence type="ECO:0000256" key="3">
    <source>
        <dbReference type="ARBA" id="ARBA00022898"/>
    </source>
</evidence>
<dbReference type="Pfam" id="PF02784">
    <property type="entry name" value="Orn_Arg_deC_N"/>
    <property type="match status" value="1"/>
</dbReference>
<dbReference type="PANTHER" id="PTHR11482">
    <property type="entry name" value="ARGININE/DIAMINOPIMELATE/ORNITHINE DECARBOXYLASE"/>
    <property type="match status" value="1"/>
</dbReference>
<dbReference type="GO" id="GO:0004586">
    <property type="term" value="F:ornithine decarboxylase activity"/>
    <property type="evidence" value="ECO:0007669"/>
    <property type="project" value="UniProtKB-EC"/>
</dbReference>
<dbReference type="PROSITE" id="PS00878">
    <property type="entry name" value="ODR_DC_2_1"/>
    <property type="match status" value="1"/>
</dbReference>
<dbReference type="EC" id="4.1.1.17" evidence="6"/>
<sequence>MDASATSHFGLGPKRGFESTKGADFGNDVPSSADEDHWSIPVGPAVQTDSDVESVDVIRFEELDGRAVFSAGEPPPSAAMTSAVLTSFGATRVASDATPADIATEVIRRQGLEDTFYVFDLSVVSRLYNGWRQVMPSVTPFYAVKCNPDRGMLAMLAALGTGFDCASAAEIDLVLSLGVPAERIIYAHPCKPMSHIRHAAKVGASLTTFDNESELHKLVHAHPGTQLLLRIRADDKLAQHSMGNKYGAEIQETAHLLKAAKALNLAVVGVSFHVGSGASSATAWADAIALARGVFDTGLALGHHMKLLDIGGGFAGGKFLADGSLNLAPVAASVEAALAQHFPPSQGAVRVIAEPGRFFGEQPGALALAINGTRTRETAEGTLRRDYFMSDGIYGSLNCILYDAAKPQARGLRNPLLPPPTPSAKADLCPSTLFGPTCDGADIVASDALLPQLRVGDFIFFAGLSAYSIAGACNFNGFDVAGAKTYYYCSQM</sequence>
<dbReference type="Gene3D" id="3.20.20.10">
    <property type="entry name" value="Alanine racemase"/>
    <property type="match status" value="1"/>
</dbReference>
<organism evidence="14 15">
    <name type="scientific">Symbiochloris irregularis</name>
    <dbReference type="NCBI Taxonomy" id="706552"/>
    <lineage>
        <taxon>Eukaryota</taxon>
        <taxon>Viridiplantae</taxon>
        <taxon>Chlorophyta</taxon>
        <taxon>core chlorophytes</taxon>
        <taxon>Trebouxiophyceae</taxon>
        <taxon>Trebouxiales</taxon>
        <taxon>Trebouxiaceae</taxon>
        <taxon>Symbiochloris</taxon>
    </lineage>
</organism>
<evidence type="ECO:0000259" key="13">
    <source>
        <dbReference type="Pfam" id="PF02784"/>
    </source>
</evidence>
<dbReference type="InterPro" id="IPR002433">
    <property type="entry name" value="Orn_de-COase"/>
</dbReference>
<dbReference type="PANTHER" id="PTHR11482:SF6">
    <property type="entry name" value="ORNITHINE DECARBOXYLASE 1-RELATED"/>
    <property type="match status" value="1"/>
</dbReference>
<accession>A0AAW1NLF6</accession>
<dbReference type="InterPro" id="IPR022643">
    <property type="entry name" value="De-COase2_C"/>
</dbReference>
<keyword evidence="4" id="KW-0456">Lyase</keyword>
<dbReference type="Proteomes" id="UP001465755">
    <property type="component" value="Unassembled WGS sequence"/>
</dbReference>
<comment type="subunit">
    <text evidence="7">Homodimer. Only the dimer is catalytically active, as the active sites are constructed of residues from both monomers.</text>
</comment>
<reference evidence="14 15" key="1">
    <citation type="journal article" date="2024" name="Nat. Commun.">
        <title>Phylogenomics reveals the evolutionary origins of lichenization in chlorophyte algae.</title>
        <authorList>
            <person name="Puginier C."/>
            <person name="Libourel C."/>
            <person name="Otte J."/>
            <person name="Skaloud P."/>
            <person name="Haon M."/>
            <person name="Grisel S."/>
            <person name="Petersen M."/>
            <person name="Berrin J.G."/>
            <person name="Delaux P.M."/>
            <person name="Dal Grande F."/>
            <person name="Keller J."/>
        </authorList>
    </citation>
    <scope>NUCLEOTIDE SEQUENCE [LARGE SCALE GENOMIC DNA]</scope>
    <source>
        <strain evidence="14 15">SAG 2036</strain>
    </source>
</reference>
<evidence type="ECO:0000256" key="6">
    <source>
        <dbReference type="ARBA" id="ARBA00034138"/>
    </source>
</evidence>
<dbReference type="PRINTS" id="PR01179">
    <property type="entry name" value="ODADCRBXLASE"/>
</dbReference>
<dbReference type="EMBL" id="JALJOQ010000312">
    <property type="protein sequence ID" value="KAK9785259.1"/>
    <property type="molecule type" value="Genomic_DNA"/>
</dbReference>
<dbReference type="Pfam" id="PF00278">
    <property type="entry name" value="Orn_DAP_Arg_deC"/>
    <property type="match status" value="1"/>
</dbReference>
<dbReference type="GO" id="GO:0033387">
    <property type="term" value="P:putrescine biosynthetic process from arginine, via ornithine"/>
    <property type="evidence" value="ECO:0007669"/>
    <property type="project" value="TreeGrafter"/>
</dbReference>
<keyword evidence="3 9" id="KW-0663">Pyridoxal phosphate</keyword>
<comment type="pathway">
    <text evidence="5">Amine and polyamine biosynthesis; putrescine biosynthesis via L-ornithine pathway; putrescine from L-ornithine: step 1/1.</text>
</comment>
<dbReference type="CDD" id="cd00622">
    <property type="entry name" value="PLPDE_III_ODC"/>
    <property type="match status" value="1"/>
</dbReference>